<accession>A0A8T0CLC5</accession>
<evidence type="ECO:0000313" key="4">
    <source>
        <dbReference type="Proteomes" id="UP000806378"/>
    </source>
</evidence>
<dbReference type="EMBL" id="MU090080">
    <property type="protein sequence ID" value="KAF7848530.1"/>
    <property type="molecule type" value="Genomic_DNA"/>
</dbReference>
<keyword evidence="1" id="KW-0812">Transmembrane</keyword>
<keyword evidence="1" id="KW-1133">Transmembrane helix</keyword>
<sequence>MIMMHGTSTHGEHTTTYSSAVRPGCDHNGWALGMMCLWKNWSIQLFVLLSLIFQIVLAVLGSRRKILRAKTIRFVIWASYPLASYVSTLALGKLTSVSLKKSEEEYDTELKALLAPLTLLLMGNPDSITAYSVEDNWIGLRRVLNLVVTFPFMVWILVRSWKTSIRMILYFPMFVAGIIEHGVTIWALYSAYNESMKMTAVDHYSAYDKSMKMIAMDPNEEEDTFAELMRSPVNHKMKIFFVAFKRFNSLRPHLLGWLKHPFFMLDLRFPIDKYSPAEVFLTTDMELGFMYDVLYTKAPVLYTKPGITLRAISYFSLLLTLGGFMGLFFDKLLRDPYVIYTFGLLIGVELRETYQLWKLFDSDWMIIMCRNHLHIPLVSKLARFVAKRTLKKKRWSNTIQQFNFIDFCQSDKRPWFFTILKFFGMGEKFRKHRTPNPVIIPDCLKTILLEDMKKFETMRCHQPFTKRGEWSLGIASLDKLNWSIEMAFDRSIIIWHVATHVCYHSCHEKSSHKDASKLMSDYMMFLLVQHPSILLSLTTTDFTFSHAYTRFMKFLYEKQHSKENVLKALSGSEPVQEGDYERSPETVITKGWNVLEEARKLATELENTRDKWEVISSVWVEMLCFAAYNCQQYHHAKLLRQGGDIITHVWLLLSHKTDKFNTMKYIEKGIKIEEG</sequence>
<proteinExistence type="predicted"/>
<dbReference type="Proteomes" id="UP000806378">
    <property type="component" value="Unassembled WGS sequence"/>
</dbReference>
<comment type="caution">
    <text evidence="3">The sequence shown here is derived from an EMBL/GenBank/DDBJ whole genome shotgun (WGS) entry which is preliminary data.</text>
</comment>
<dbReference type="Gramene" id="rna-gnl|WGS:JABURB|Cocit.L1873.1">
    <property type="protein sequence ID" value="cds-KAF7848530.1"/>
    <property type="gene ID" value="gene-BT93_L1873"/>
</dbReference>
<dbReference type="AlphaFoldDB" id="A0A8T0CLC5"/>
<feature type="transmembrane region" description="Helical" evidence="1">
    <location>
        <begin position="41"/>
        <end position="62"/>
    </location>
</feature>
<feature type="transmembrane region" description="Helical" evidence="1">
    <location>
        <begin position="311"/>
        <end position="329"/>
    </location>
</feature>
<feature type="transmembrane region" description="Helical" evidence="1">
    <location>
        <begin position="143"/>
        <end position="161"/>
    </location>
</feature>
<organism evidence="3 4">
    <name type="scientific">Corymbia citriodora subsp. variegata</name>
    <dbReference type="NCBI Taxonomy" id="360336"/>
    <lineage>
        <taxon>Eukaryota</taxon>
        <taxon>Viridiplantae</taxon>
        <taxon>Streptophyta</taxon>
        <taxon>Embryophyta</taxon>
        <taxon>Tracheophyta</taxon>
        <taxon>Spermatophyta</taxon>
        <taxon>Magnoliopsida</taxon>
        <taxon>eudicotyledons</taxon>
        <taxon>Gunneridae</taxon>
        <taxon>Pentapetalae</taxon>
        <taxon>rosids</taxon>
        <taxon>malvids</taxon>
        <taxon>Myrtales</taxon>
        <taxon>Myrtaceae</taxon>
        <taxon>Myrtoideae</taxon>
        <taxon>Eucalypteae</taxon>
        <taxon>Corymbia</taxon>
    </lineage>
</organism>
<reference evidence="3" key="1">
    <citation type="submission" date="2020-05" db="EMBL/GenBank/DDBJ databases">
        <title>WGS assembly of Corymbia citriodora subspecies variegata.</title>
        <authorList>
            <person name="Barry K."/>
            <person name="Hundley H."/>
            <person name="Shu S."/>
            <person name="Jenkins J."/>
            <person name="Grimwood J."/>
            <person name="Baten A."/>
        </authorList>
    </citation>
    <scope>NUCLEOTIDE SEQUENCE</scope>
    <source>
        <strain evidence="3">CV2-018</strain>
    </source>
</reference>
<dbReference type="Pfam" id="PF04578">
    <property type="entry name" value="DUF594"/>
    <property type="match status" value="1"/>
</dbReference>
<evidence type="ECO:0000259" key="2">
    <source>
        <dbReference type="Pfam" id="PF13968"/>
    </source>
</evidence>
<dbReference type="PANTHER" id="PTHR31325">
    <property type="entry name" value="OS01G0798800 PROTEIN-RELATED"/>
    <property type="match status" value="1"/>
</dbReference>
<keyword evidence="1" id="KW-0472">Membrane</keyword>
<gene>
    <name evidence="3" type="ORF">BT93_L1873</name>
</gene>
<protein>
    <recommendedName>
        <fullName evidence="2">DUF4220 domain-containing protein</fullName>
    </recommendedName>
</protein>
<evidence type="ECO:0000313" key="3">
    <source>
        <dbReference type="EMBL" id="KAF7848530.1"/>
    </source>
</evidence>
<dbReference type="InterPro" id="IPR007658">
    <property type="entry name" value="DUF594"/>
</dbReference>
<feature type="domain" description="DUF4220" evidence="2">
    <location>
        <begin position="77"/>
        <end position="407"/>
    </location>
</feature>
<dbReference type="Pfam" id="PF13968">
    <property type="entry name" value="DUF4220"/>
    <property type="match status" value="1"/>
</dbReference>
<evidence type="ECO:0000256" key="1">
    <source>
        <dbReference type="SAM" id="Phobius"/>
    </source>
</evidence>
<dbReference type="OrthoDB" id="10376531at2759"/>
<name>A0A8T0CLC5_CORYI</name>
<feature type="transmembrane region" description="Helical" evidence="1">
    <location>
        <begin position="167"/>
        <end position="189"/>
    </location>
</feature>
<dbReference type="InterPro" id="IPR025315">
    <property type="entry name" value="DUF4220"/>
</dbReference>
<keyword evidence="4" id="KW-1185">Reference proteome</keyword>